<dbReference type="AlphaFoldDB" id="A0A6C7EH23"/>
<proteinExistence type="predicted"/>
<evidence type="ECO:0000313" key="1">
    <source>
        <dbReference type="EMBL" id="BAN03266.1"/>
    </source>
</evidence>
<reference evidence="1 2" key="1">
    <citation type="journal article" date="2013" name="Int. J. Syst. Evol. Microbiol.">
        <title>Ilumatobacter nonamiense sp. nov. and Ilumatobacter coccineum sp. nov., isolated from seashore sand.</title>
        <authorList>
            <person name="Matsumoto A."/>
            <person name="Kasai H."/>
            <person name="Matsuo Y."/>
            <person name="Shizuri Y."/>
            <person name="Ichikawa N."/>
            <person name="Fujita N."/>
            <person name="Omura S."/>
            <person name="Takahashi Y."/>
        </authorList>
    </citation>
    <scope>NUCLEOTIDE SEQUENCE [LARGE SCALE GENOMIC DNA]</scope>
    <source>
        <strain evidence="2">NBRC 103263 / KCTC 29153 / YM16-304</strain>
    </source>
</reference>
<dbReference type="EMBL" id="AP012057">
    <property type="protein sequence ID" value="BAN03266.1"/>
    <property type="molecule type" value="Genomic_DNA"/>
</dbReference>
<accession>A0A6C7EH23</accession>
<dbReference type="Proteomes" id="UP000011863">
    <property type="component" value="Chromosome"/>
</dbReference>
<dbReference type="InterPro" id="IPR043746">
    <property type="entry name" value="DUF5691"/>
</dbReference>
<dbReference type="Pfam" id="PF18944">
    <property type="entry name" value="DUF5691"/>
    <property type="match status" value="1"/>
</dbReference>
<gene>
    <name evidence="1" type="ORF">YM304_29520</name>
</gene>
<dbReference type="RefSeq" id="WP_015442513.1">
    <property type="nucleotide sequence ID" value="NC_020520.1"/>
</dbReference>
<sequence length="276" mass="29287">MNTPVDDVSRADGAMPMAEQWRNLVTAALLGTDRRDPPDADGPLAQLVADTARAAPSERMLAQVAACTAVRRAAILPGPPVALTSAPDTDERRECVPAATERWHHITTSWGVLEDEWMLTLIANGWRLSAELVPVALQRHRSDPVRHARVMVAAGPAAEWLIEQLPDLACTKQGSVDPEAIGELVDLPIPPELLGLLHAPGEQVGATVGAGIEQGEFSHAHRAVLVNLIARMSPAGLPGLIDALDNVDPHSSGAGLASVLADLALTRHRMLDELSV</sequence>
<name>A0A6C7EH23_ILUCY</name>
<organism evidence="1 2">
    <name type="scientific">Ilumatobacter coccineus (strain NBRC 103263 / KCTC 29153 / YM16-304)</name>
    <dbReference type="NCBI Taxonomy" id="1313172"/>
    <lineage>
        <taxon>Bacteria</taxon>
        <taxon>Bacillati</taxon>
        <taxon>Actinomycetota</taxon>
        <taxon>Acidimicrobiia</taxon>
        <taxon>Acidimicrobiales</taxon>
        <taxon>Ilumatobacteraceae</taxon>
        <taxon>Ilumatobacter</taxon>
    </lineage>
</organism>
<evidence type="ECO:0000313" key="2">
    <source>
        <dbReference type="Proteomes" id="UP000011863"/>
    </source>
</evidence>
<keyword evidence="2" id="KW-1185">Reference proteome</keyword>
<dbReference type="KEGG" id="aym:YM304_29520"/>
<dbReference type="OrthoDB" id="262508at2"/>
<protein>
    <submittedName>
        <fullName evidence="1">Uncharacterized protein</fullName>
    </submittedName>
</protein>